<dbReference type="RefSeq" id="WP_160618752.1">
    <property type="nucleotide sequence ID" value="NZ_CP047652.1"/>
</dbReference>
<dbReference type="InterPro" id="IPR014025">
    <property type="entry name" value="Glutaredoxin_subgr"/>
</dbReference>
<keyword evidence="5" id="KW-1015">Disulfide bond</keyword>
<dbReference type="PANTHER" id="PTHR45694">
    <property type="entry name" value="GLUTAREDOXIN 2"/>
    <property type="match status" value="1"/>
</dbReference>
<evidence type="ECO:0000256" key="3">
    <source>
        <dbReference type="ARBA" id="ARBA00022448"/>
    </source>
</evidence>
<feature type="domain" description="Glutaredoxin" evidence="8">
    <location>
        <begin position="4"/>
        <end position="62"/>
    </location>
</feature>
<dbReference type="PRINTS" id="PR00160">
    <property type="entry name" value="GLUTAREDOXIN"/>
</dbReference>
<dbReference type="InterPro" id="IPR011900">
    <property type="entry name" value="GRX_bact"/>
</dbReference>
<dbReference type="InterPro" id="IPR036249">
    <property type="entry name" value="Thioredoxin-like_sf"/>
</dbReference>
<dbReference type="PROSITE" id="PS51354">
    <property type="entry name" value="GLUTAREDOXIN_2"/>
    <property type="match status" value="1"/>
</dbReference>
<keyword evidence="7" id="KW-0963">Cytoplasm</keyword>
<keyword evidence="3 7" id="KW-0813">Transport</keyword>
<evidence type="ECO:0000256" key="7">
    <source>
        <dbReference type="RuleBase" id="RU364065"/>
    </source>
</evidence>
<evidence type="ECO:0000256" key="2">
    <source>
        <dbReference type="ARBA" id="ARBA00007787"/>
    </source>
</evidence>
<dbReference type="Gene3D" id="3.40.30.10">
    <property type="entry name" value="Glutaredoxin"/>
    <property type="match status" value="1"/>
</dbReference>
<evidence type="ECO:0000313" key="10">
    <source>
        <dbReference type="Proteomes" id="UP000463975"/>
    </source>
</evidence>
<dbReference type="GO" id="GO:0045454">
    <property type="term" value="P:cell redox homeostasis"/>
    <property type="evidence" value="ECO:0007669"/>
    <property type="project" value="InterPro"/>
</dbReference>
<gene>
    <name evidence="9" type="primary">grxC</name>
    <name evidence="9" type="ORF">GT348_04840</name>
</gene>
<evidence type="ECO:0000313" key="9">
    <source>
        <dbReference type="EMBL" id="QHI95676.1"/>
    </source>
</evidence>
<dbReference type="InterPro" id="IPR002109">
    <property type="entry name" value="Glutaredoxin"/>
</dbReference>
<evidence type="ECO:0000256" key="4">
    <source>
        <dbReference type="ARBA" id="ARBA00022982"/>
    </source>
</evidence>
<accession>A0A6P1NBD0</accession>
<dbReference type="EMBL" id="CP047652">
    <property type="protein sequence ID" value="QHI95676.1"/>
    <property type="molecule type" value="Genomic_DNA"/>
</dbReference>
<dbReference type="AlphaFoldDB" id="A0A6P1NBD0"/>
<name>A0A6P1NBD0_9PROT</name>
<evidence type="ECO:0000256" key="1">
    <source>
        <dbReference type="ARBA" id="ARBA00002549"/>
    </source>
</evidence>
<comment type="function">
    <text evidence="1 7">Has a glutathione-disulfide oxidoreductase activity in the presence of NADPH and glutathione reductase. Reduces low molecular weight disulfides and proteins.</text>
</comment>
<keyword evidence="10" id="KW-1185">Reference proteome</keyword>
<dbReference type="GO" id="GO:0015038">
    <property type="term" value="F:glutathione disulfide oxidoreductase activity"/>
    <property type="evidence" value="ECO:0007669"/>
    <property type="project" value="UniProtKB-UniRule"/>
</dbReference>
<evidence type="ECO:0000256" key="5">
    <source>
        <dbReference type="ARBA" id="ARBA00023157"/>
    </source>
</evidence>
<organism evidence="9 10">
    <name type="scientific">Aristophania vespae</name>
    <dbReference type="NCBI Taxonomy" id="2697033"/>
    <lineage>
        <taxon>Bacteria</taxon>
        <taxon>Pseudomonadati</taxon>
        <taxon>Pseudomonadota</taxon>
        <taxon>Alphaproteobacteria</taxon>
        <taxon>Acetobacterales</taxon>
        <taxon>Acetobacteraceae</taxon>
        <taxon>Aristophania</taxon>
    </lineage>
</organism>
<dbReference type="GO" id="GO:0005737">
    <property type="term" value="C:cytoplasm"/>
    <property type="evidence" value="ECO:0007669"/>
    <property type="project" value="TreeGrafter"/>
</dbReference>
<dbReference type="SUPFAM" id="SSF52833">
    <property type="entry name" value="Thioredoxin-like"/>
    <property type="match status" value="1"/>
</dbReference>
<evidence type="ECO:0000256" key="6">
    <source>
        <dbReference type="ARBA" id="ARBA00023284"/>
    </source>
</evidence>
<evidence type="ECO:0000259" key="8">
    <source>
        <dbReference type="Pfam" id="PF00462"/>
    </source>
</evidence>
<dbReference type="PROSITE" id="PS00195">
    <property type="entry name" value="GLUTAREDOXIN_1"/>
    <property type="match status" value="1"/>
</dbReference>
<dbReference type="Proteomes" id="UP000463975">
    <property type="component" value="Chromosome"/>
</dbReference>
<dbReference type="PANTHER" id="PTHR45694:SF18">
    <property type="entry name" value="GLUTAREDOXIN-1-RELATED"/>
    <property type="match status" value="1"/>
</dbReference>
<dbReference type="InterPro" id="IPR011767">
    <property type="entry name" value="GLR_AS"/>
</dbReference>
<protein>
    <recommendedName>
        <fullName evidence="7">Glutaredoxin</fullName>
    </recommendedName>
</protein>
<dbReference type="Pfam" id="PF00462">
    <property type="entry name" value="Glutaredoxin"/>
    <property type="match status" value="1"/>
</dbReference>
<sequence length="88" mass="9836">MPKIEIFTQYGCPYCVRAVVLLKEKGANFTEINAPHGSVEREESIRRSGGKRTVPQIFIDNVSLGGCDDLMQLEREGKLDALLRGKQN</sequence>
<reference evidence="9 10" key="1">
    <citation type="submission" date="2020-01" db="EMBL/GenBank/DDBJ databases">
        <title>Genome sequencing of strain KACC 21507.</title>
        <authorList>
            <person name="Heo J."/>
            <person name="Kim S.-J."/>
            <person name="Kim J.-S."/>
            <person name="Hong S.-B."/>
            <person name="Kwon S.-W."/>
        </authorList>
    </citation>
    <scope>NUCLEOTIDE SEQUENCE [LARGE SCALE GENOMIC DNA]</scope>
    <source>
        <strain evidence="9 10">KACC 21507</strain>
    </source>
</reference>
<dbReference type="CDD" id="cd03418">
    <property type="entry name" value="GRX_GRXb_1_3_like"/>
    <property type="match status" value="1"/>
</dbReference>
<keyword evidence="6 7" id="KW-0676">Redox-active center</keyword>
<keyword evidence="4 7" id="KW-0249">Electron transport</keyword>
<dbReference type="NCBIfam" id="TIGR02181">
    <property type="entry name" value="GRX_bact"/>
    <property type="match status" value="1"/>
</dbReference>
<proteinExistence type="inferred from homology"/>
<dbReference type="GO" id="GO:0034599">
    <property type="term" value="P:cellular response to oxidative stress"/>
    <property type="evidence" value="ECO:0007669"/>
    <property type="project" value="TreeGrafter"/>
</dbReference>
<comment type="similarity">
    <text evidence="2 7">Belongs to the glutaredoxin family.</text>
</comment>
<dbReference type="KEGG" id="bomb:GT348_04840"/>